<dbReference type="PANTHER" id="PTHR47789">
    <property type="entry name" value="LAS SEVENTEEN-BINDING PROTEIN 5"/>
    <property type="match status" value="1"/>
</dbReference>
<dbReference type="Proteomes" id="UP000007148">
    <property type="component" value="Unassembled WGS sequence"/>
</dbReference>
<dbReference type="PANTHER" id="PTHR47789:SF1">
    <property type="entry name" value="LAS SEVENTEEN-BINDING PROTEIN 5"/>
    <property type="match status" value="1"/>
</dbReference>
<dbReference type="InParanoid" id="G4U2R1"/>
<gene>
    <name evidence="3" type="ORF">PIIN_00544</name>
</gene>
<evidence type="ECO:0000313" key="4">
    <source>
        <dbReference type="Proteomes" id="UP000007148"/>
    </source>
</evidence>
<feature type="region of interest" description="Disordered" evidence="1">
    <location>
        <begin position="354"/>
        <end position="478"/>
    </location>
</feature>
<dbReference type="GO" id="GO:0006897">
    <property type="term" value="P:endocytosis"/>
    <property type="evidence" value="ECO:0007669"/>
    <property type="project" value="InterPro"/>
</dbReference>
<comment type="caution">
    <text evidence="3">The sequence shown here is derived from an EMBL/GenBank/DDBJ whole genome shotgun (WGS) entry which is preliminary data.</text>
</comment>
<proteinExistence type="predicted"/>
<feature type="region of interest" description="Disordered" evidence="1">
    <location>
        <begin position="148"/>
        <end position="215"/>
    </location>
</feature>
<dbReference type="GO" id="GO:0007015">
    <property type="term" value="P:actin filament organization"/>
    <property type="evidence" value="ECO:0007669"/>
    <property type="project" value="InterPro"/>
</dbReference>
<feature type="compositionally biased region" description="Polar residues" evidence="1">
    <location>
        <begin position="330"/>
        <end position="339"/>
    </location>
</feature>
<dbReference type="Gene3D" id="1.20.58.160">
    <property type="match status" value="1"/>
</dbReference>
<reference evidence="3 4" key="1">
    <citation type="journal article" date="2011" name="PLoS Pathog.">
        <title>Endophytic Life Strategies Decoded by Genome and Transcriptome Analyses of the Mutualistic Root Symbiont Piriformospora indica.</title>
        <authorList>
            <person name="Zuccaro A."/>
            <person name="Lahrmann U."/>
            <person name="Guldener U."/>
            <person name="Langen G."/>
            <person name="Pfiffi S."/>
            <person name="Biedenkopf D."/>
            <person name="Wong P."/>
            <person name="Samans B."/>
            <person name="Grimm C."/>
            <person name="Basiewicz M."/>
            <person name="Murat C."/>
            <person name="Martin F."/>
            <person name="Kogel K.H."/>
        </authorList>
    </citation>
    <scope>NUCLEOTIDE SEQUENCE [LARGE SCALE GENOMIC DNA]</scope>
    <source>
        <strain evidence="3 4">DSM 11827</strain>
    </source>
</reference>
<dbReference type="EMBL" id="CAFZ01001876">
    <property type="protein sequence ID" value="CCA77900.1"/>
    <property type="molecule type" value="Genomic_DNA"/>
</dbReference>
<dbReference type="Pfam" id="PF00790">
    <property type="entry name" value="VHS"/>
    <property type="match status" value="1"/>
</dbReference>
<dbReference type="eggNOG" id="KOG1087">
    <property type="taxonomic scope" value="Eukaryota"/>
</dbReference>
<dbReference type="InterPro" id="IPR002014">
    <property type="entry name" value="VHS_dom"/>
</dbReference>
<dbReference type="OMA" id="YGSVHRQ"/>
<accession>G4U2R1</accession>
<dbReference type="InterPro" id="IPR038425">
    <property type="entry name" value="GAT_sf"/>
</dbReference>
<sequence length="490" mass="54491">MSSVLSALRSEKPHSSISDWIERLSGENYALDELDGIPELVDSINLQATGPTEASRAIRKKLKYGNVHRQIRAITILKALVENGGSRFQKTFADERLVEQLRAMSTNPHTDANVKKRLVSLFGGWHREFKDVPSMRVVAGLYSTVKPTHRQTPSLNTNTASMEAAAAERARKAKEKEDRKTKEREAEEERRKQRQVAAANKSRPTANKQRKPFNFEQEKPAILTSIANASQCTNNLINALKLVNREKESIQDNPRVQETLTAAKAARKQVVRYIQLVENEELIGTLIDTNERIIAALDMYDTLLKTADEDSDETPPASAVESTEAGPNWARSSSASISGQLERLQEKQRVAVERAKARANAHPDLQDLNFDEGSRLPPPIKPSAPGSTNHRNNDHGSLSDFSDYESSSDEAPRASTSTGRPSTSSKFDYKNKGNIYDDYESGDNTQNLLDDEDPFADPFADQNSDVGTPGIPEKGQPKWQVAHIDYDKQA</sequence>
<dbReference type="AlphaFoldDB" id="G4U2R1"/>
<dbReference type="InterPro" id="IPR008942">
    <property type="entry name" value="ENTH_VHS"/>
</dbReference>
<dbReference type="GO" id="GO:0043130">
    <property type="term" value="F:ubiquitin binding"/>
    <property type="evidence" value="ECO:0007669"/>
    <property type="project" value="InterPro"/>
</dbReference>
<keyword evidence="4" id="KW-1185">Reference proteome</keyword>
<dbReference type="FunCoup" id="G4U2R1">
    <property type="interactions" value="17"/>
</dbReference>
<dbReference type="GO" id="GO:0007034">
    <property type="term" value="P:vacuolar transport"/>
    <property type="evidence" value="ECO:0007669"/>
    <property type="project" value="UniProtKB-ARBA"/>
</dbReference>
<evidence type="ECO:0000259" key="2">
    <source>
        <dbReference type="PROSITE" id="PS50179"/>
    </source>
</evidence>
<feature type="compositionally biased region" description="Polar residues" evidence="1">
    <location>
        <begin position="150"/>
        <end position="161"/>
    </location>
</feature>
<dbReference type="GO" id="GO:0030479">
    <property type="term" value="C:actin cortical patch"/>
    <property type="evidence" value="ECO:0007669"/>
    <property type="project" value="TreeGrafter"/>
</dbReference>
<dbReference type="HOGENOM" id="CLU_036827_3_1_1"/>
<dbReference type="GO" id="GO:0051666">
    <property type="term" value="P:actin cortical patch localization"/>
    <property type="evidence" value="ECO:0007669"/>
    <property type="project" value="TreeGrafter"/>
</dbReference>
<dbReference type="SUPFAM" id="SSF48464">
    <property type="entry name" value="ENTH/VHS domain"/>
    <property type="match status" value="1"/>
</dbReference>
<dbReference type="Gene3D" id="1.25.40.90">
    <property type="match status" value="1"/>
</dbReference>
<evidence type="ECO:0000313" key="3">
    <source>
        <dbReference type="EMBL" id="CCA77900.1"/>
    </source>
</evidence>
<dbReference type="SMART" id="SM00288">
    <property type="entry name" value="VHS"/>
    <property type="match status" value="1"/>
</dbReference>
<evidence type="ECO:0000256" key="1">
    <source>
        <dbReference type="SAM" id="MobiDB-lite"/>
    </source>
</evidence>
<dbReference type="SUPFAM" id="SSF89009">
    <property type="entry name" value="GAT-like domain"/>
    <property type="match status" value="1"/>
</dbReference>
<dbReference type="PROSITE" id="PS50179">
    <property type="entry name" value="VHS"/>
    <property type="match status" value="1"/>
</dbReference>
<dbReference type="GO" id="GO:0035091">
    <property type="term" value="F:phosphatidylinositol binding"/>
    <property type="evidence" value="ECO:0007669"/>
    <property type="project" value="InterPro"/>
</dbReference>
<organism evidence="3 4">
    <name type="scientific">Serendipita indica (strain DSM 11827)</name>
    <name type="common">Root endophyte fungus</name>
    <name type="synonym">Piriformospora indica</name>
    <dbReference type="NCBI Taxonomy" id="1109443"/>
    <lineage>
        <taxon>Eukaryota</taxon>
        <taxon>Fungi</taxon>
        <taxon>Dikarya</taxon>
        <taxon>Basidiomycota</taxon>
        <taxon>Agaricomycotina</taxon>
        <taxon>Agaricomycetes</taxon>
        <taxon>Sebacinales</taxon>
        <taxon>Serendipitaceae</taxon>
        <taxon>Serendipita</taxon>
    </lineage>
</organism>
<feature type="region of interest" description="Disordered" evidence="1">
    <location>
        <begin position="308"/>
        <end position="342"/>
    </location>
</feature>
<name>G4U2R1_SERID</name>
<dbReference type="InterPro" id="IPR045007">
    <property type="entry name" value="LSB5"/>
</dbReference>
<feature type="domain" description="VHS" evidence="2">
    <location>
        <begin position="24"/>
        <end position="153"/>
    </location>
</feature>
<feature type="compositionally biased region" description="Basic and acidic residues" evidence="1">
    <location>
        <begin position="166"/>
        <end position="191"/>
    </location>
</feature>
<dbReference type="InterPro" id="IPR044103">
    <property type="entry name" value="GAT_LSB5"/>
</dbReference>
<dbReference type="CDD" id="cd16980">
    <property type="entry name" value="VHS_Lsb5"/>
    <property type="match status" value="1"/>
</dbReference>
<feature type="compositionally biased region" description="Polar residues" evidence="1">
    <location>
        <begin position="414"/>
        <end position="426"/>
    </location>
</feature>
<protein>
    <submittedName>
        <fullName evidence="3">Related to LSB5-possible role in the regulation of actin cytoskeletal organization</fullName>
    </submittedName>
</protein>
<dbReference type="CDD" id="cd14232">
    <property type="entry name" value="GAT_LSB5"/>
    <property type="match status" value="1"/>
</dbReference>
<dbReference type="OrthoDB" id="10068368at2759"/>
<dbReference type="STRING" id="1109443.G4U2R1"/>